<dbReference type="InterPro" id="IPR019807">
    <property type="entry name" value="Hexokinase_BS"/>
</dbReference>
<dbReference type="UniPathway" id="UPA00242"/>
<dbReference type="GO" id="GO:0008865">
    <property type="term" value="F:fructokinase activity"/>
    <property type="evidence" value="ECO:0007669"/>
    <property type="project" value="TreeGrafter"/>
</dbReference>
<dbReference type="OMA" id="FMAINCE"/>
<dbReference type="InterPro" id="IPR022673">
    <property type="entry name" value="Hexokinase_C"/>
</dbReference>
<dbReference type="GO" id="GO:0005536">
    <property type="term" value="F:D-glucose binding"/>
    <property type="evidence" value="ECO:0007669"/>
    <property type="project" value="InterPro"/>
</dbReference>
<evidence type="ECO:0000256" key="12">
    <source>
        <dbReference type="RuleBase" id="RU362007"/>
    </source>
</evidence>
<dbReference type="InterPro" id="IPR043129">
    <property type="entry name" value="ATPase_NBD"/>
</dbReference>
<dbReference type="Proteomes" id="UP000014500">
    <property type="component" value="Unassembled WGS sequence"/>
</dbReference>
<dbReference type="PROSITE" id="PS00378">
    <property type="entry name" value="HEXOKINASE_1"/>
    <property type="match status" value="1"/>
</dbReference>
<keyword evidence="7 12" id="KW-0067">ATP-binding</keyword>
<dbReference type="PRINTS" id="PR00475">
    <property type="entry name" value="HEXOKINASE"/>
</dbReference>
<dbReference type="EnsemblMetazoa" id="SMAR012828-RA">
    <property type="protein sequence ID" value="SMAR012828-PA"/>
    <property type="gene ID" value="SMAR012828"/>
</dbReference>
<dbReference type="Pfam" id="PF00349">
    <property type="entry name" value="Hexokinase_1"/>
    <property type="match status" value="1"/>
</dbReference>
<reference evidence="15" key="2">
    <citation type="submission" date="2015-02" db="UniProtKB">
        <authorList>
            <consortium name="EnsemblMetazoa"/>
        </authorList>
    </citation>
    <scope>IDENTIFICATION</scope>
</reference>
<dbReference type="InterPro" id="IPR022672">
    <property type="entry name" value="Hexokinase_N"/>
</dbReference>
<feature type="domain" description="Hexokinase N-terminal" evidence="13">
    <location>
        <begin position="6"/>
        <end position="202"/>
    </location>
</feature>
<comment type="catalytic activity">
    <reaction evidence="9">
        <text>a D-hexose + ATP = a D-hexose 6-phosphate + ADP + H(+)</text>
        <dbReference type="Rhea" id="RHEA:22740"/>
        <dbReference type="ChEBI" id="CHEBI:4194"/>
        <dbReference type="ChEBI" id="CHEBI:15378"/>
        <dbReference type="ChEBI" id="CHEBI:30616"/>
        <dbReference type="ChEBI" id="CHEBI:229467"/>
        <dbReference type="ChEBI" id="CHEBI:456216"/>
        <dbReference type="EC" id="2.7.1.1"/>
    </reaction>
    <physiologicalReaction direction="left-to-right" evidence="9">
        <dbReference type="Rhea" id="RHEA:22741"/>
    </physiologicalReaction>
</comment>
<feature type="domain" description="Hexokinase C-terminal" evidence="14">
    <location>
        <begin position="209"/>
        <end position="345"/>
    </location>
</feature>
<evidence type="ECO:0000256" key="10">
    <source>
        <dbReference type="ARBA" id="ARBA00047905"/>
    </source>
</evidence>
<accession>T1JG59</accession>
<comment type="similarity">
    <text evidence="3 12">Belongs to the hexokinase family.</text>
</comment>
<evidence type="ECO:0000256" key="1">
    <source>
        <dbReference type="ARBA" id="ARBA00004888"/>
    </source>
</evidence>
<dbReference type="FunFam" id="3.30.420.40:FF:000095">
    <property type="entry name" value="Phosphotransferase"/>
    <property type="match status" value="1"/>
</dbReference>
<evidence type="ECO:0000313" key="15">
    <source>
        <dbReference type="EnsemblMetazoa" id="SMAR012828-PA"/>
    </source>
</evidence>
<protein>
    <recommendedName>
        <fullName evidence="12">Phosphotransferase</fullName>
        <ecNumber evidence="12">2.7.1.-</ecNumber>
    </recommendedName>
</protein>
<dbReference type="PANTHER" id="PTHR19443:SF16">
    <property type="entry name" value="HEXOKINASE TYPE 1-RELATED"/>
    <property type="match status" value="1"/>
</dbReference>
<dbReference type="Pfam" id="PF03727">
    <property type="entry name" value="Hexokinase_2"/>
    <property type="match status" value="2"/>
</dbReference>
<keyword evidence="6 12" id="KW-0418">Kinase</keyword>
<dbReference type="GO" id="GO:0005524">
    <property type="term" value="F:ATP binding"/>
    <property type="evidence" value="ECO:0007669"/>
    <property type="project" value="UniProtKB-UniRule"/>
</dbReference>
<organism evidence="15 16">
    <name type="scientific">Strigamia maritima</name>
    <name type="common">European centipede</name>
    <name type="synonym">Geophilus maritimus</name>
    <dbReference type="NCBI Taxonomy" id="126957"/>
    <lineage>
        <taxon>Eukaryota</taxon>
        <taxon>Metazoa</taxon>
        <taxon>Ecdysozoa</taxon>
        <taxon>Arthropoda</taxon>
        <taxon>Myriapoda</taxon>
        <taxon>Chilopoda</taxon>
        <taxon>Pleurostigmophora</taxon>
        <taxon>Geophilomorpha</taxon>
        <taxon>Linotaeniidae</taxon>
        <taxon>Strigamia</taxon>
    </lineage>
</organism>
<dbReference type="GO" id="GO:0001678">
    <property type="term" value="P:intracellular glucose homeostasis"/>
    <property type="evidence" value="ECO:0007669"/>
    <property type="project" value="InterPro"/>
</dbReference>
<dbReference type="GO" id="GO:0005829">
    <property type="term" value="C:cytosol"/>
    <property type="evidence" value="ECO:0007669"/>
    <property type="project" value="TreeGrafter"/>
</dbReference>
<keyword evidence="4 12" id="KW-0808">Transferase</keyword>
<evidence type="ECO:0000256" key="9">
    <source>
        <dbReference type="ARBA" id="ARBA00044613"/>
    </source>
</evidence>
<comment type="catalytic activity">
    <reaction evidence="10">
        <text>D-fructose + ATP = D-fructose 6-phosphate + ADP + H(+)</text>
        <dbReference type="Rhea" id="RHEA:16125"/>
        <dbReference type="ChEBI" id="CHEBI:15378"/>
        <dbReference type="ChEBI" id="CHEBI:30616"/>
        <dbReference type="ChEBI" id="CHEBI:37721"/>
        <dbReference type="ChEBI" id="CHEBI:61527"/>
        <dbReference type="ChEBI" id="CHEBI:456216"/>
        <dbReference type="EC" id="2.7.1.1"/>
    </reaction>
    <physiologicalReaction direction="left-to-right" evidence="10">
        <dbReference type="Rhea" id="RHEA:16126"/>
    </physiologicalReaction>
</comment>
<comment type="catalytic activity">
    <reaction evidence="11">
        <text>D-glucose + ATP = D-glucose 6-phosphate + ADP + H(+)</text>
        <dbReference type="Rhea" id="RHEA:17825"/>
        <dbReference type="ChEBI" id="CHEBI:4167"/>
        <dbReference type="ChEBI" id="CHEBI:15378"/>
        <dbReference type="ChEBI" id="CHEBI:30616"/>
        <dbReference type="ChEBI" id="CHEBI:61548"/>
        <dbReference type="ChEBI" id="CHEBI:456216"/>
        <dbReference type="EC" id="2.7.1.1"/>
    </reaction>
    <physiologicalReaction direction="left-to-right" evidence="11">
        <dbReference type="Rhea" id="RHEA:17826"/>
    </physiologicalReaction>
</comment>
<sequence length="407" mass="44802">MSSDEVKAALQPLVLSDEQLIEVSRRVLKAMELGLNPHTKNESSLKMIPTFVRSLPTGAETGKFLALDLGGTNFRVLMITLDGTVANCQMQSETYAIDKQQMIGPSNDLFDYIAECLKSFITTHEVEHLRLALGFTFSFPCDQLALTSALLIKWTKGFKASGAEGQDVVRLLEAALIRKGVKNIEVCAVLNDTTGTLMATAYHCNTCLVGLILGTGTNSCYVENLDNVLTWTGVRDEPNQVIINTEWGAFGDAGELDFITTEFDNEIDSLSLNPKFQLFEKMISGMYLGEIMRVVLVSLINKGLLFNGANSPKLAKPYDFATKYVSEIESLSSNSSGRIKEIFVEHVDGSLYRFHPNFKSLMEKKITELIPSENEFFLMLSEDGSGRGAALVAAVASHDLHRKLAET</sequence>
<dbReference type="PROSITE" id="PS51748">
    <property type="entry name" value="HEXOKINASE_2"/>
    <property type="match status" value="1"/>
</dbReference>
<dbReference type="EMBL" id="JH432192">
    <property type="status" value="NOT_ANNOTATED_CDS"/>
    <property type="molecule type" value="Genomic_DNA"/>
</dbReference>
<evidence type="ECO:0000256" key="4">
    <source>
        <dbReference type="ARBA" id="ARBA00022679"/>
    </source>
</evidence>
<feature type="domain" description="Hexokinase C-terminal" evidence="14">
    <location>
        <begin position="347"/>
        <end position="395"/>
    </location>
</feature>
<dbReference type="GO" id="GO:0005739">
    <property type="term" value="C:mitochondrion"/>
    <property type="evidence" value="ECO:0007669"/>
    <property type="project" value="TreeGrafter"/>
</dbReference>
<evidence type="ECO:0000256" key="2">
    <source>
        <dbReference type="ARBA" id="ARBA00005028"/>
    </source>
</evidence>
<evidence type="ECO:0000256" key="11">
    <source>
        <dbReference type="ARBA" id="ARBA00048160"/>
    </source>
</evidence>
<keyword evidence="8 12" id="KW-0324">Glycolysis</keyword>
<evidence type="ECO:0000256" key="7">
    <source>
        <dbReference type="ARBA" id="ARBA00022840"/>
    </source>
</evidence>
<name>T1JG59_STRMM</name>
<dbReference type="PhylomeDB" id="T1JG59"/>
<dbReference type="SUPFAM" id="SSF53067">
    <property type="entry name" value="Actin-like ATPase domain"/>
    <property type="match status" value="2"/>
</dbReference>
<evidence type="ECO:0000313" key="16">
    <source>
        <dbReference type="Proteomes" id="UP000014500"/>
    </source>
</evidence>
<dbReference type="AlphaFoldDB" id="T1JG59"/>
<dbReference type="UniPathway" id="UPA00109">
    <property type="reaction ID" value="UER00180"/>
</dbReference>
<dbReference type="eggNOG" id="KOG1369">
    <property type="taxonomic scope" value="Eukaryota"/>
</dbReference>
<evidence type="ECO:0000256" key="8">
    <source>
        <dbReference type="ARBA" id="ARBA00023152"/>
    </source>
</evidence>
<dbReference type="GO" id="GO:0004340">
    <property type="term" value="F:glucokinase activity"/>
    <property type="evidence" value="ECO:0007669"/>
    <property type="project" value="TreeGrafter"/>
</dbReference>
<reference evidence="16" key="1">
    <citation type="submission" date="2011-05" db="EMBL/GenBank/DDBJ databases">
        <authorList>
            <person name="Richards S.R."/>
            <person name="Qu J."/>
            <person name="Jiang H."/>
            <person name="Jhangiani S.N."/>
            <person name="Agravi P."/>
            <person name="Goodspeed R."/>
            <person name="Gross S."/>
            <person name="Mandapat C."/>
            <person name="Jackson L."/>
            <person name="Mathew T."/>
            <person name="Pu L."/>
            <person name="Thornton R."/>
            <person name="Saada N."/>
            <person name="Wilczek-Boney K.B."/>
            <person name="Lee S."/>
            <person name="Kovar C."/>
            <person name="Wu Y."/>
            <person name="Scherer S.E."/>
            <person name="Worley K.C."/>
            <person name="Muzny D.M."/>
            <person name="Gibbs R."/>
        </authorList>
    </citation>
    <scope>NUCLEOTIDE SEQUENCE</scope>
    <source>
        <strain evidence="16">Brora</strain>
    </source>
</reference>
<comment type="pathway">
    <text evidence="2">Carbohydrate metabolism; hexose metabolism.</text>
</comment>
<dbReference type="FunFam" id="3.40.367.20:FF:000020">
    <property type="entry name" value="Hexokinase-1"/>
    <property type="match status" value="1"/>
</dbReference>
<dbReference type="InterPro" id="IPR001312">
    <property type="entry name" value="Hexokinase"/>
</dbReference>
<dbReference type="GO" id="GO:0006006">
    <property type="term" value="P:glucose metabolic process"/>
    <property type="evidence" value="ECO:0007669"/>
    <property type="project" value="TreeGrafter"/>
</dbReference>
<keyword evidence="16" id="KW-1185">Reference proteome</keyword>
<dbReference type="Gene3D" id="3.40.367.20">
    <property type="match status" value="2"/>
</dbReference>
<dbReference type="PANTHER" id="PTHR19443">
    <property type="entry name" value="HEXOKINASE"/>
    <property type="match status" value="1"/>
</dbReference>
<proteinExistence type="inferred from homology"/>
<evidence type="ECO:0000256" key="5">
    <source>
        <dbReference type="ARBA" id="ARBA00022741"/>
    </source>
</evidence>
<dbReference type="HOGENOM" id="CLU_014393_5_3_1"/>
<dbReference type="EC" id="2.7.1.-" evidence="12"/>
<evidence type="ECO:0000259" key="14">
    <source>
        <dbReference type="Pfam" id="PF03727"/>
    </source>
</evidence>
<evidence type="ECO:0000259" key="13">
    <source>
        <dbReference type="Pfam" id="PF00349"/>
    </source>
</evidence>
<comment type="pathway">
    <text evidence="1">Carbohydrate degradation; glycolysis; D-glyceraldehyde 3-phosphate and glycerone phosphate from D-glucose: step 1/4.</text>
</comment>
<dbReference type="GO" id="GO:0006096">
    <property type="term" value="P:glycolytic process"/>
    <property type="evidence" value="ECO:0007669"/>
    <property type="project" value="UniProtKB-UniPathway"/>
</dbReference>
<dbReference type="Gene3D" id="3.30.420.40">
    <property type="match status" value="1"/>
</dbReference>
<evidence type="ECO:0000256" key="3">
    <source>
        <dbReference type="ARBA" id="ARBA00009225"/>
    </source>
</evidence>
<dbReference type="STRING" id="126957.T1JG59"/>
<keyword evidence="5 12" id="KW-0547">Nucleotide-binding</keyword>
<evidence type="ECO:0000256" key="6">
    <source>
        <dbReference type="ARBA" id="ARBA00022777"/>
    </source>
</evidence>